<dbReference type="Ensembl" id="ENSSLUT00000044597.1">
    <property type="protein sequence ID" value="ENSSLUP00000043222.1"/>
    <property type="gene ID" value="ENSSLUG00000019182.1"/>
</dbReference>
<sequence>IRIQKRFSKSRHQSQPLRRALHQSQPLRRALHQSQPLRWALHQSQPLRRQLPHSKLFCSLNMKTLLLWKLLSLKVSLKKKCNTIQIKKHHNDATNYI</sequence>
<protein>
    <submittedName>
        <fullName evidence="2">Uncharacterized protein</fullName>
    </submittedName>
</protein>
<organism evidence="2 3">
    <name type="scientific">Sander lucioperca</name>
    <name type="common">Pike-perch</name>
    <name type="synonym">Perca lucioperca</name>
    <dbReference type="NCBI Taxonomy" id="283035"/>
    <lineage>
        <taxon>Eukaryota</taxon>
        <taxon>Metazoa</taxon>
        <taxon>Chordata</taxon>
        <taxon>Craniata</taxon>
        <taxon>Vertebrata</taxon>
        <taxon>Euteleostomi</taxon>
        <taxon>Actinopterygii</taxon>
        <taxon>Neopterygii</taxon>
        <taxon>Teleostei</taxon>
        <taxon>Neoteleostei</taxon>
        <taxon>Acanthomorphata</taxon>
        <taxon>Eupercaria</taxon>
        <taxon>Perciformes</taxon>
        <taxon>Percoidei</taxon>
        <taxon>Percidae</taxon>
        <taxon>Luciopercinae</taxon>
        <taxon>Sander</taxon>
    </lineage>
</organism>
<reference evidence="2" key="2">
    <citation type="submission" date="2025-09" db="UniProtKB">
        <authorList>
            <consortium name="Ensembl"/>
        </authorList>
    </citation>
    <scope>IDENTIFICATION</scope>
</reference>
<accession>A0A8C9ZYD0</accession>
<feature type="region of interest" description="Disordered" evidence="1">
    <location>
        <begin position="1"/>
        <end position="27"/>
    </location>
</feature>
<keyword evidence="3" id="KW-1185">Reference proteome</keyword>
<feature type="compositionally biased region" description="Basic residues" evidence="1">
    <location>
        <begin position="1"/>
        <end position="12"/>
    </location>
</feature>
<evidence type="ECO:0000313" key="2">
    <source>
        <dbReference type="Ensembl" id="ENSSLUP00000043222.1"/>
    </source>
</evidence>
<dbReference type="AlphaFoldDB" id="A0A8C9ZYD0"/>
<reference evidence="2" key="1">
    <citation type="submission" date="2025-08" db="UniProtKB">
        <authorList>
            <consortium name="Ensembl"/>
        </authorList>
    </citation>
    <scope>IDENTIFICATION</scope>
</reference>
<evidence type="ECO:0000313" key="3">
    <source>
        <dbReference type="Proteomes" id="UP000694568"/>
    </source>
</evidence>
<name>A0A8C9ZYD0_SANLU</name>
<dbReference type="GeneTree" id="ENSGT01150000288891"/>
<proteinExistence type="predicted"/>
<dbReference type="Proteomes" id="UP000694568">
    <property type="component" value="Unplaced"/>
</dbReference>
<evidence type="ECO:0000256" key="1">
    <source>
        <dbReference type="SAM" id="MobiDB-lite"/>
    </source>
</evidence>